<dbReference type="PRINTS" id="PR01436">
    <property type="entry name" value="NADHDHGNASE2"/>
</dbReference>
<feature type="transmembrane region" description="Helical" evidence="17">
    <location>
        <begin position="201"/>
        <end position="226"/>
    </location>
</feature>
<keyword evidence="11 17" id="KW-1133">Transmembrane helix</keyword>
<evidence type="ECO:0000313" key="19">
    <source>
        <dbReference type="EMBL" id="AYO99634.1"/>
    </source>
</evidence>
<dbReference type="GO" id="GO:0006120">
    <property type="term" value="P:mitochondrial electron transport, NADH to ubiquinone"/>
    <property type="evidence" value="ECO:0007669"/>
    <property type="project" value="InterPro"/>
</dbReference>
<geneLocation type="mitochondrion" evidence="19"/>
<comment type="similarity">
    <text evidence="2 17">Belongs to the complex I subunit 2 family.</text>
</comment>
<keyword evidence="10 17" id="KW-0249">Electron transport</keyword>
<feature type="transmembrane region" description="Helical" evidence="17">
    <location>
        <begin position="121"/>
        <end position="141"/>
    </location>
</feature>
<keyword evidence="15 17" id="KW-0472">Membrane</keyword>
<feature type="transmembrane region" description="Helical" evidence="17">
    <location>
        <begin position="324"/>
        <end position="347"/>
    </location>
</feature>
<dbReference type="PANTHER" id="PTHR46552">
    <property type="entry name" value="NADH-UBIQUINONE OXIDOREDUCTASE CHAIN 2"/>
    <property type="match status" value="1"/>
</dbReference>
<dbReference type="EC" id="7.1.1.2" evidence="3 17"/>
<dbReference type="GO" id="GO:0005743">
    <property type="term" value="C:mitochondrial inner membrane"/>
    <property type="evidence" value="ECO:0007669"/>
    <property type="project" value="UniProtKB-SubCell"/>
</dbReference>
<comment type="catalytic activity">
    <reaction evidence="16 17">
        <text>a ubiquinone + NADH + 5 H(+)(in) = a ubiquinol + NAD(+) + 4 H(+)(out)</text>
        <dbReference type="Rhea" id="RHEA:29091"/>
        <dbReference type="Rhea" id="RHEA-COMP:9565"/>
        <dbReference type="Rhea" id="RHEA-COMP:9566"/>
        <dbReference type="ChEBI" id="CHEBI:15378"/>
        <dbReference type="ChEBI" id="CHEBI:16389"/>
        <dbReference type="ChEBI" id="CHEBI:17976"/>
        <dbReference type="ChEBI" id="CHEBI:57540"/>
        <dbReference type="ChEBI" id="CHEBI:57945"/>
        <dbReference type="EC" id="7.1.1.2"/>
    </reaction>
</comment>
<keyword evidence="14 17" id="KW-0496">Mitochondrion</keyword>
<evidence type="ECO:0000256" key="3">
    <source>
        <dbReference type="ARBA" id="ARBA00012944"/>
    </source>
</evidence>
<evidence type="ECO:0000256" key="11">
    <source>
        <dbReference type="ARBA" id="ARBA00022989"/>
    </source>
</evidence>
<evidence type="ECO:0000256" key="10">
    <source>
        <dbReference type="ARBA" id="ARBA00022982"/>
    </source>
</evidence>
<keyword evidence="12 17" id="KW-0520">NAD</keyword>
<reference evidence="19" key="1">
    <citation type="journal article" date="2018" name="Mol. Phylogenet. Evol.">
        <title>Conservation of mitochondrial genome arrangements in brittle stars (Echinodermata, Ophiuroidea).</title>
        <authorList>
            <person name="Galaska M.P."/>
            <person name="Li Y."/>
            <person name="Kocot K.M."/>
            <person name="Mahon A.R."/>
            <person name="Halanych K.M."/>
        </authorList>
    </citation>
    <scope>NUCLEOTIDE SEQUENCE</scope>
    <source>
        <strain evidence="19">Op95.12C</strain>
    </source>
</reference>
<feature type="transmembrane region" description="Helical" evidence="17">
    <location>
        <begin position="27"/>
        <end position="46"/>
    </location>
</feature>
<dbReference type="EMBL" id="MH671880">
    <property type="protein sequence ID" value="AYO99634.1"/>
    <property type="molecule type" value="Genomic_DNA"/>
</dbReference>
<evidence type="ECO:0000256" key="9">
    <source>
        <dbReference type="ARBA" id="ARBA00022967"/>
    </source>
</evidence>
<comment type="subcellular location">
    <subcellularLocation>
        <location evidence="1 17">Mitochondrion inner membrane</location>
        <topology evidence="1 17">Multi-pass membrane protein</topology>
    </subcellularLocation>
</comment>
<evidence type="ECO:0000256" key="5">
    <source>
        <dbReference type="ARBA" id="ARBA00022448"/>
    </source>
</evidence>
<dbReference type="Pfam" id="PF00361">
    <property type="entry name" value="Proton_antipo_M"/>
    <property type="match status" value="1"/>
</dbReference>
<evidence type="ECO:0000259" key="18">
    <source>
        <dbReference type="Pfam" id="PF00361"/>
    </source>
</evidence>
<dbReference type="AlphaFoldDB" id="A0A3G2WJ88"/>
<keyword evidence="5" id="KW-0813">Transport</keyword>
<evidence type="ECO:0000256" key="4">
    <source>
        <dbReference type="ARBA" id="ARBA00021008"/>
    </source>
</evidence>
<evidence type="ECO:0000256" key="8">
    <source>
        <dbReference type="ARBA" id="ARBA00022792"/>
    </source>
</evidence>
<feature type="transmembrane region" description="Helical" evidence="17">
    <location>
        <begin position="273"/>
        <end position="303"/>
    </location>
</feature>
<proteinExistence type="inferred from homology"/>
<evidence type="ECO:0000256" key="2">
    <source>
        <dbReference type="ARBA" id="ARBA00007012"/>
    </source>
</evidence>
<dbReference type="InterPro" id="IPR050175">
    <property type="entry name" value="Complex_I_Subunit_2"/>
</dbReference>
<keyword evidence="8 17" id="KW-0999">Mitochondrion inner membrane</keyword>
<evidence type="ECO:0000256" key="13">
    <source>
        <dbReference type="ARBA" id="ARBA00023075"/>
    </source>
</evidence>
<accession>A0A3G2WJ88</accession>
<feature type="domain" description="NADH:quinone oxidoreductase/Mrp antiporter transmembrane" evidence="18">
    <location>
        <begin position="21"/>
        <end position="286"/>
    </location>
</feature>
<dbReference type="InterPro" id="IPR001750">
    <property type="entry name" value="ND/Mrp_TM"/>
</dbReference>
<comment type="function">
    <text evidence="17">Core subunit of the mitochondrial membrane respiratory chain NADH dehydrogenase (Complex I) which catalyzes electron transfer from NADH through the respiratory chain, using ubiquinone as an electron acceptor. Essential for the catalytic activity and assembly of complex I.</text>
</comment>
<keyword evidence="13 17" id="KW-0830">Ubiquinone</keyword>
<evidence type="ECO:0000256" key="16">
    <source>
        <dbReference type="ARBA" id="ARBA00049551"/>
    </source>
</evidence>
<keyword evidence="7 17" id="KW-0812">Transmembrane</keyword>
<feature type="transmembrane region" description="Helical" evidence="17">
    <location>
        <begin position="5"/>
        <end position="21"/>
    </location>
</feature>
<name>A0A3G2WJ88_9ECHI</name>
<feature type="transmembrane region" description="Helical" evidence="17">
    <location>
        <begin position="233"/>
        <end position="253"/>
    </location>
</feature>
<dbReference type="InterPro" id="IPR003917">
    <property type="entry name" value="NADH_UbQ_OxRdtase_chain2"/>
</dbReference>
<gene>
    <name evidence="19" type="primary">nad2</name>
</gene>
<evidence type="ECO:0000256" key="1">
    <source>
        <dbReference type="ARBA" id="ARBA00004448"/>
    </source>
</evidence>
<organism evidence="19">
    <name type="scientific">Ophioceres incipiens</name>
    <dbReference type="NCBI Taxonomy" id="1815129"/>
    <lineage>
        <taxon>Eukaryota</taxon>
        <taxon>Metazoa</taxon>
        <taxon>Echinodermata</taxon>
        <taxon>Eleutherozoa</taxon>
        <taxon>Asterozoa</taxon>
        <taxon>Ophiuroidea</taxon>
        <taxon>Myophiuroidea</taxon>
        <taxon>Metophiurida</taxon>
        <taxon>Ophintegrida</taxon>
        <taxon>Amphilepidida</taxon>
        <taxon>Ophiurina</taxon>
        <taxon>Ophiolepidina</taxon>
        <taxon>Ophiolepididae</taxon>
        <taxon>Ophioceres</taxon>
    </lineage>
</organism>
<feature type="transmembrane region" description="Helical" evidence="17">
    <location>
        <begin position="176"/>
        <end position="195"/>
    </location>
</feature>
<feature type="transmembrane region" description="Helical" evidence="17">
    <location>
        <begin position="58"/>
        <end position="78"/>
    </location>
</feature>
<evidence type="ECO:0000256" key="17">
    <source>
        <dbReference type="RuleBase" id="RU003403"/>
    </source>
</evidence>
<evidence type="ECO:0000256" key="15">
    <source>
        <dbReference type="ARBA" id="ARBA00023136"/>
    </source>
</evidence>
<feature type="transmembrane region" description="Helical" evidence="17">
    <location>
        <begin position="147"/>
        <end position="169"/>
    </location>
</feature>
<evidence type="ECO:0000256" key="7">
    <source>
        <dbReference type="ARBA" id="ARBA00022692"/>
    </source>
</evidence>
<sequence length="351" mass="39241">MGAILIYNVFLALSIGIVLFSDNWALIWVAIELNTLTIVVLLCYQFSPRAVEATSKYFVVQAMASVFLLMGVLLRYYLLGEIDLFSDYEGVSYCLIMLGLFVKIAVFPNPFWFIDVVSGLTLLRSIYVIVFSKLVPLYLFVCLLSSLYSLWFVVIGSGSIVVGTVIGLNQTSVRKIIALSSVSHLGWMVVGFPFLSEGLCLVVFLAYVVMVVPLIYLGGSGVFNYLVKGKNFYYNPVVVLCMMICLLSLGGVPPSLGFFYKWILFYGLVNEGVYLFSGLLIILSLLSLFFYLQICYSLFSYYWPELGFSFYSSISRKLIFSSSSFGLVVISLLNLALVLGLFCLGPLCFFW</sequence>
<protein>
    <recommendedName>
        <fullName evidence="4 17">NADH-ubiquinone oxidoreductase chain 2</fullName>
        <ecNumber evidence="3 17">7.1.1.2</ecNumber>
    </recommendedName>
</protein>
<evidence type="ECO:0000256" key="14">
    <source>
        <dbReference type="ARBA" id="ARBA00023128"/>
    </source>
</evidence>
<dbReference type="GO" id="GO:0008137">
    <property type="term" value="F:NADH dehydrogenase (ubiquinone) activity"/>
    <property type="evidence" value="ECO:0007669"/>
    <property type="project" value="UniProtKB-EC"/>
</dbReference>
<evidence type="ECO:0000256" key="12">
    <source>
        <dbReference type="ARBA" id="ARBA00023027"/>
    </source>
</evidence>
<keyword evidence="9 17" id="KW-1278">Translocase</keyword>
<keyword evidence="6 17" id="KW-0679">Respiratory chain</keyword>
<dbReference type="PANTHER" id="PTHR46552:SF1">
    <property type="entry name" value="NADH-UBIQUINONE OXIDOREDUCTASE CHAIN 2"/>
    <property type="match status" value="1"/>
</dbReference>
<feature type="transmembrane region" description="Helical" evidence="17">
    <location>
        <begin position="90"/>
        <end position="114"/>
    </location>
</feature>
<evidence type="ECO:0000256" key="6">
    <source>
        <dbReference type="ARBA" id="ARBA00022660"/>
    </source>
</evidence>